<dbReference type="SUPFAM" id="SSF55729">
    <property type="entry name" value="Acyl-CoA N-acyltransferases (Nat)"/>
    <property type="match status" value="1"/>
</dbReference>
<dbReference type="PANTHER" id="PTHR42791">
    <property type="entry name" value="GNAT FAMILY ACETYLTRANSFERASE"/>
    <property type="match status" value="1"/>
</dbReference>
<dbReference type="InterPro" id="IPR000182">
    <property type="entry name" value="GNAT_dom"/>
</dbReference>
<sequence>MSGPTTIYVCQLKEPTESQVDAIVDICVNAYRGDVSTKVFTGGNPALDEPMWRSMVRAGFHSGAVYIATDDSIESKSIMSVGVWFGPGNVLYMTEDQRALGYTDFFRRVSPECRDWMMRDFSPKVRQFKNRALGETTERNSWYCNILATHPNYQRRGLATAIIKTVCARAAVEGVPICLGTQSEKNALFYRHRGLREVGKMDEPTPWGVITGNVFILEPSVDY</sequence>
<proteinExistence type="predicted"/>
<dbReference type="CDD" id="cd04301">
    <property type="entry name" value="NAT_SF"/>
    <property type="match status" value="1"/>
</dbReference>
<dbReference type="EMBL" id="MU806733">
    <property type="protein sequence ID" value="KAJ3833272.1"/>
    <property type="molecule type" value="Genomic_DNA"/>
</dbReference>
<dbReference type="PANTHER" id="PTHR42791:SF1">
    <property type="entry name" value="N-ACETYLTRANSFERASE DOMAIN-CONTAINING PROTEIN"/>
    <property type="match status" value="1"/>
</dbReference>
<dbReference type="InterPro" id="IPR052523">
    <property type="entry name" value="Trichothecene_AcTrans"/>
</dbReference>
<accession>A0AA38NZ30</accession>
<evidence type="ECO:0000313" key="2">
    <source>
        <dbReference type="EMBL" id="KAJ3833272.1"/>
    </source>
</evidence>
<dbReference type="Gene3D" id="3.40.630.30">
    <property type="match status" value="1"/>
</dbReference>
<comment type="caution">
    <text evidence="2">The sequence shown here is derived from an EMBL/GenBank/DDBJ whole genome shotgun (WGS) entry which is preliminary data.</text>
</comment>
<dbReference type="GO" id="GO:0016747">
    <property type="term" value="F:acyltransferase activity, transferring groups other than amino-acyl groups"/>
    <property type="evidence" value="ECO:0007669"/>
    <property type="project" value="InterPro"/>
</dbReference>
<name>A0AA38NZ30_9AGAR</name>
<dbReference type="PROSITE" id="PS51186">
    <property type="entry name" value="GNAT"/>
    <property type="match status" value="1"/>
</dbReference>
<dbReference type="Pfam" id="PF13508">
    <property type="entry name" value="Acetyltransf_7"/>
    <property type="match status" value="1"/>
</dbReference>
<organism evidence="2 3">
    <name type="scientific">Lentinula raphanica</name>
    <dbReference type="NCBI Taxonomy" id="153919"/>
    <lineage>
        <taxon>Eukaryota</taxon>
        <taxon>Fungi</taxon>
        <taxon>Dikarya</taxon>
        <taxon>Basidiomycota</taxon>
        <taxon>Agaricomycotina</taxon>
        <taxon>Agaricomycetes</taxon>
        <taxon>Agaricomycetidae</taxon>
        <taxon>Agaricales</taxon>
        <taxon>Marasmiineae</taxon>
        <taxon>Omphalotaceae</taxon>
        <taxon>Lentinula</taxon>
    </lineage>
</organism>
<dbReference type="InterPro" id="IPR016181">
    <property type="entry name" value="Acyl_CoA_acyltransferase"/>
</dbReference>
<feature type="domain" description="N-acetyltransferase" evidence="1">
    <location>
        <begin position="88"/>
        <end position="222"/>
    </location>
</feature>
<evidence type="ECO:0000259" key="1">
    <source>
        <dbReference type="PROSITE" id="PS51186"/>
    </source>
</evidence>
<keyword evidence="3" id="KW-1185">Reference proteome</keyword>
<reference evidence="2" key="1">
    <citation type="submission" date="2022-08" db="EMBL/GenBank/DDBJ databases">
        <authorList>
            <consortium name="DOE Joint Genome Institute"/>
            <person name="Min B."/>
            <person name="Riley R."/>
            <person name="Sierra-Patev S."/>
            <person name="Naranjo-Ortiz M."/>
            <person name="Looney B."/>
            <person name="Konkel Z."/>
            <person name="Slot J.C."/>
            <person name="Sakamoto Y."/>
            <person name="Steenwyk J.L."/>
            <person name="Rokas A."/>
            <person name="Carro J."/>
            <person name="Camarero S."/>
            <person name="Ferreira P."/>
            <person name="Molpeceres G."/>
            <person name="Ruiz-Duenas F.J."/>
            <person name="Serrano A."/>
            <person name="Henrissat B."/>
            <person name="Drula E."/>
            <person name="Hughes K.W."/>
            <person name="Mata J.L."/>
            <person name="Ishikawa N.K."/>
            <person name="Vargas-Isla R."/>
            <person name="Ushijima S."/>
            <person name="Smith C.A."/>
            <person name="Ahrendt S."/>
            <person name="Andreopoulos W."/>
            <person name="He G."/>
            <person name="Labutti K."/>
            <person name="Lipzen A."/>
            <person name="Ng V."/>
            <person name="Sandor L."/>
            <person name="Barry K."/>
            <person name="Martinez A.T."/>
            <person name="Xiao Y."/>
            <person name="Gibbons J.G."/>
            <person name="Terashima K."/>
            <person name="Hibbett D.S."/>
            <person name="Grigoriev I.V."/>
        </authorList>
    </citation>
    <scope>NUCLEOTIDE SEQUENCE</scope>
    <source>
        <strain evidence="2">TFB9207</strain>
    </source>
</reference>
<dbReference type="Proteomes" id="UP001163846">
    <property type="component" value="Unassembled WGS sequence"/>
</dbReference>
<dbReference type="AlphaFoldDB" id="A0AA38NZ30"/>
<gene>
    <name evidence="2" type="ORF">F5878DRAFT_665790</name>
</gene>
<evidence type="ECO:0000313" key="3">
    <source>
        <dbReference type="Proteomes" id="UP001163846"/>
    </source>
</evidence>
<protein>
    <recommendedName>
        <fullName evidence="1">N-acetyltransferase domain-containing protein</fullName>
    </recommendedName>
</protein>